<protein>
    <submittedName>
        <fullName evidence="1">Uncharacterized protein</fullName>
    </submittedName>
</protein>
<evidence type="ECO:0000313" key="1">
    <source>
        <dbReference type="EMBL" id="EGO53445.1"/>
    </source>
</evidence>
<reference evidence="2" key="1">
    <citation type="journal article" date="2011" name="Genetics">
        <title>Massive changes in genome architecture accompany the transition to self-fertility in the filamentous fungus Neurospora tetrasperma.</title>
        <authorList>
            <person name="Ellison C.E."/>
            <person name="Stajich J.E."/>
            <person name="Jacobson D.J."/>
            <person name="Natvig D.O."/>
            <person name="Lapidus A."/>
            <person name="Foster B."/>
            <person name="Aerts A."/>
            <person name="Riley R."/>
            <person name="Lindquist E.A."/>
            <person name="Grigoriev I.V."/>
            <person name="Taylor J.W."/>
        </authorList>
    </citation>
    <scope>NUCLEOTIDE SEQUENCE [LARGE SCALE GENOMIC DNA]</scope>
    <source>
        <strain evidence="2">FGSC 2508 / P0657</strain>
    </source>
</reference>
<dbReference type="Proteomes" id="UP000008065">
    <property type="component" value="Unassembled WGS sequence"/>
</dbReference>
<organism evidence="1 2">
    <name type="scientific">Neurospora tetrasperma (strain FGSC 2508 / ATCC MYA-4615 / P0657)</name>
    <dbReference type="NCBI Taxonomy" id="510951"/>
    <lineage>
        <taxon>Eukaryota</taxon>
        <taxon>Fungi</taxon>
        <taxon>Dikarya</taxon>
        <taxon>Ascomycota</taxon>
        <taxon>Pezizomycotina</taxon>
        <taxon>Sordariomycetes</taxon>
        <taxon>Sordariomycetidae</taxon>
        <taxon>Sordariales</taxon>
        <taxon>Sordariaceae</taxon>
        <taxon>Neurospora</taxon>
    </lineage>
</organism>
<evidence type="ECO:0000313" key="2">
    <source>
        <dbReference type="Proteomes" id="UP000008065"/>
    </source>
</evidence>
<accession>F8N3P4</accession>
<dbReference type="KEGG" id="nte:NEUTE1DRAFT143227"/>
<dbReference type="RefSeq" id="XP_009857043.1">
    <property type="nucleotide sequence ID" value="XM_009858741.1"/>
</dbReference>
<dbReference type="EMBL" id="GL891382">
    <property type="protein sequence ID" value="EGO53445.1"/>
    <property type="molecule type" value="Genomic_DNA"/>
</dbReference>
<proteinExistence type="predicted"/>
<dbReference type="AlphaFoldDB" id="F8N3P4"/>
<dbReference type="GeneID" id="20826315"/>
<gene>
    <name evidence="1" type="ORF">NEUTE1DRAFT_143227</name>
</gene>
<sequence>MYQQQPLPDAHNDARFIGIWNAIIVAVDHMRGKYLLNTAHSNRRMSVARPPVQTVEKCYGPLRCDGSRFS</sequence>
<keyword evidence="2" id="KW-1185">Reference proteome</keyword>
<dbReference type="VEuPathDB" id="FungiDB:NEUTE1DRAFT_143227"/>
<name>F8N3P4_NEUT8</name>
<dbReference type="HOGENOM" id="CLU_2758403_0_0_1"/>